<evidence type="ECO:0000313" key="3">
    <source>
        <dbReference type="Proteomes" id="UP000645828"/>
    </source>
</evidence>
<name>A0A811ZCR9_NYCPR</name>
<gene>
    <name evidence="2" type="ORF">NYPRO_LOCUS19324</name>
</gene>
<sequence>MGLLSFQALCDRRLLAARFMQNEWMEKTQRRPSRGTEHQKQTEKPHPPAPLGTGGGGVTPPFWAPCGLLPLPGASPLPPGNHGTHHVRPHSDCWLGPRCRNGNKTEAVLTEFAKCFPALKETLERGSRCKMEIEVSLPGRHTWIKQDRLF</sequence>
<dbReference type="EMBL" id="CAJHUB010000762">
    <property type="protein sequence ID" value="CAD7686531.1"/>
    <property type="molecule type" value="Genomic_DNA"/>
</dbReference>
<dbReference type="Proteomes" id="UP000645828">
    <property type="component" value="Unassembled WGS sequence"/>
</dbReference>
<dbReference type="AlphaFoldDB" id="A0A811ZCR9"/>
<feature type="region of interest" description="Disordered" evidence="1">
    <location>
        <begin position="25"/>
        <end position="59"/>
    </location>
</feature>
<organism evidence="2 3">
    <name type="scientific">Nyctereutes procyonoides</name>
    <name type="common">Raccoon dog</name>
    <name type="synonym">Canis procyonoides</name>
    <dbReference type="NCBI Taxonomy" id="34880"/>
    <lineage>
        <taxon>Eukaryota</taxon>
        <taxon>Metazoa</taxon>
        <taxon>Chordata</taxon>
        <taxon>Craniata</taxon>
        <taxon>Vertebrata</taxon>
        <taxon>Euteleostomi</taxon>
        <taxon>Mammalia</taxon>
        <taxon>Eutheria</taxon>
        <taxon>Laurasiatheria</taxon>
        <taxon>Carnivora</taxon>
        <taxon>Caniformia</taxon>
        <taxon>Canidae</taxon>
        <taxon>Nyctereutes</taxon>
    </lineage>
</organism>
<proteinExistence type="predicted"/>
<feature type="compositionally biased region" description="Basic and acidic residues" evidence="1">
    <location>
        <begin position="25"/>
        <end position="46"/>
    </location>
</feature>
<reference evidence="2" key="1">
    <citation type="submission" date="2020-12" db="EMBL/GenBank/DDBJ databases">
        <authorList>
            <consortium name="Molecular Ecology Group"/>
        </authorList>
    </citation>
    <scope>NUCLEOTIDE SEQUENCE</scope>
    <source>
        <strain evidence="2">TBG_1078</strain>
    </source>
</reference>
<protein>
    <submittedName>
        <fullName evidence="2">(raccoon dog) hypothetical protein</fullName>
    </submittedName>
</protein>
<evidence type="ECO:0000313" key="2">
    <source>
        <dbReference type="EMBL" id="CAD7686531.1"/>
    </source>
</evidence>
<keyword evidence="3" id="KW-1185">Reference proteome</keyword>
<evidence type="ECO:0000256" key="1">
    <source>
        <dbReference type="SAM" id="MobiDB-lite"/>
    </source>
</evidence>
<accession>A0A811ZCR9</accession>
<comment type="caution">
    <text evidence="2">The sequence shown here is derived from an EMBL/GenBank/DDBJ whole genome shotgun (WGS) entry which is preliminary data.</text>
</comment>